<comment type="cofactor">
    <cofactor evidence="7">
        <name>Mg(2+)</name>
        <dbReference type="ChEBI" id="CHEBI:18420"/>
    </cofactor>
    <text evidence="7">Binds 1 Mg(2+) ion per subunit.</text>
</comment>
<reference evidence="8 9" key="1">
    <citation type="submission" date="2018-07" db="EMBL/GenBank/DDBJ databases">
        <title>Desertimonas flava gen. nov. sp. nov.</title>
        <authorList>
            <person name="Liu S."/>
        </authorList>
    </citation>
    <scope>NUCLEOTIDE SEQUENCE [LARGE SCALE GENOMIC DNA]</scope>
    <source>
        <strain evidence="8 9">16Sb5-5</strain>
    </source>
</reference>
<evidence type="ECO:0000256" key="4">
    <source>
        <dbReference type="ARBA" id="ARBA00022777"/>
    </source>
</evidence>
<dbReference type="UniPathway" id="UPA00053">
    <property type="reaction ID" value="UER00088"/>
</dbReference>
<comment type="caution">
    <text evidence="7">Lacks conserved residue(s) required for the propagation of feature annotation.</text>
</comment>
<dbReference type="Gene3D" id="3.40.50.300">
    <property type="entry name" value="P-loop containing nucleotide triphosphate hydrolases"/>
    <property type="match status" value="1"/>
</dbReference>
<comment type="subcellular location">
    <subcellularLocation>
        <location evidence="7">Cytoplasm</location>
    </subcellularLocation>
</comment>
<dbReference type="GO" id="GO:0004765">
    <property type="term" value="F:shikimate kinase activity"/>
    <property type="evidence" value="ECO:0007669"/>
    <property type="project" value="UniProtKB-UniRule"/>
</dbReference>
<dbReference type="EMBL" id="QOUI01000001">
    <property type="protein sequence ID" value="RCK71502.1"/>
    <property type="molecule type" value="Genomic_DNA"/>
</dbReference>
<feature type="binding site" evidence="7">
    <location>
        <position position="11"/>
    </location>
    <ligand>
        <name>Mg(2+)</name>
        <dbReference type="ChEBI" id="CHEBI:18420"/>
    </ligand>
</feature>
<keyword evidence="2 7" id="KW-0808">Transferase</keyword>
<feature type="binding site" evidence="7">
    <location>
        <position position="53"/>
    </location>
    <ligand>
        <name>substrate</name>
    </ligand>
</feature>
<dbReference type="GO" id="GO:0000287">
    <property type="term" value="F:magnesium ion binding"/>
    <property type="evidence" value="ECO:0007669"/>
    <property type="project" value="UniProtKB-UniRule"/>
</dbReference>
<feature type="binding site" evidence="7">
    <location>
        <position position="129"/>
    </location>
    <ligand>
        <name>substrate</name>
    </ligand>
</feature>
<dbReference type="SUPFAM" id="SSF52540">
    <property type="entry name" value="P-loop containing nucleoside triphosphate hydrolases"/>
    <property type="match status" value="1"/>
</dbReference>
<keyword evidence="3 7" id="KW-0547">Nucleotide-binding</keyword>
<evidence type="ECO:0000256" key="2">
    <source>
        <dbReference type="ARBA" id="ARBA00022679"/>
    </source>
</evidence>
<dbReference type="EC" id="2.7.1.71" evidence="7"/>
<comment type="function">
    <text evidence="7">Catalyzes the specific phosphorylation of the 3-hydroxyl group of shikimic acid using ATP as a cosubstrate.</text>
</comment>
<keyword evidence="7" id="KW-0460">Magnesium</keyword>
<dbReference type="GO" id="GO:0008652">
    <property type="term" value="P:amino acid biosynthetic process"/>
    <property type="evidence" value="ECO:0007669"/>
    <property type="project" value="UniProtKB-KW"/>
</dbReference>
<dbReference type="InterPro" id="IPR031322">
    <property type="entry name" value="Shikimate/glucono_kinase"/>
</dbReference>
<evidence type="ECO:0000256" key="6">
    <source>
        <dbReference type="ARBA" id="ARBA00023141"/>
    </source>
</evidence>
<comment type="similarity">
    <text evidence="7">Belongs to the shikimate kinase family.</text>
</comment>
<dbReference type="PANTHER" id="PTHR21087:SF16">
    <property type="entry name" value="SHIKIMATE KINASE 1, CHLOROPLASTIC"/>
    <property type="match status" value="1"/>
</dbReference>
<comment type="pathway">
    <text evidence="7">Metabolic intermediate biosynthesis; chorismate biosynthesis; chorismate from D-erythrose 4-phosphate and phosphoenolpyruvate: step 5/7.</text>
</comment>
<gene>
    <name evidence="7" type="primary">aroK</name>
    <name evidence="8" type="ORF">DT076_01420</name>
</gene>
<comment type="subunit">
    <text evidence="7">Monomer.</text>
</comment>
<keyword evidence="1 7" id="KW-0028">Amino-acid biosynthesis</keyword>
<feature type="binding site" evidence="7">
    <location>
        <begin position="7"/>
        <end position="12"/>
    </location>
    <ligand>
        <name>ATP</name>
        <dbReference type="ChEBI" id="CHEBI:30616"/>
    </ligand>
</feature>
<dbReference type="HAMAP" id="MF_00109">
    <property type="entry name" value="Shikimate_kinase"/>
    <property type="match status" value="1"/>
</dbReference>
<dbReference type="InterPro" id="IPR000623">
    <property type="entry name" value="Shikimate_kinase/TSH1"/>
</dbReference>
<comment type="catalytic activity">
    <reaction evidence="7">
        <text>shikimate + ATP = 3-phosphoshikimate + ADP + H(+)</text>
        <dbReference type="Rhea" id="RHEA:13121"/>
        <dbReference type="ChEBI" id="CHEBI:15378"/>
        <dbReference type="ChEBI" id="CHEBI:30616"/>
        <dbReference type="ChEBI" id="CHEBI:36208"/>
        <dbReference type="ChEBI" id="CHEBI:145989"/>
        <dbReference type="ChEBI" id="CHEBI:456216"/>
        <dbReference type="EC" id="2.7.1.71"/>
    </reaction>
</comment>
<name>A0A367Z2P0_9ACTN</name>
<dbReference type="GO" id="GO:0009423">
    <property type="term" value="P:chorismate biosynthetic process"/>
    <property type="evidence" value="ECO:0007669"/>
    <property type="project" value="UniProtKB-UniRule"/>
</dbReference>
<dbReference type="AlphaFoldDB" id="A0A367Z2P0"/>
<dbReference type="GO" id="GO:0005524">
    <property type="term" value="F:ATP binding"/>
    <property type="evidence" value="ECO:0007669"/>
    <property type="project" value="UniProtKB-UniRule"/>
</dbReference>
<dbReference type="Pfam" id="PF01202">
    <property type="entry name" value="SKI"/>
    <property type="match status" value="1"/>
</dbReference>
<proteinExistence type="inferred from homology"/>
<organism evidence="8 9">
    <name type="scientific">Desertihabitans brevis</name>
    <dbReference type="NCBI Taxonomy" id="2268447"/>
    <lineage>
        <taxon>Bacteria</taxon>
        <taxon>Bacillati</taxon>
        <taxon>Actinomycetota</taxon>
        <taxon>Actinomycetes</taxon>
        <taxon>Propionibacteriales</taxon>
        <taxon>Propionibacteriaceae</taxon>
        <taxon>Desertihabitans</taxon>
    </lineage>
</organism>
<evidence type="ECO:0000256" key="1">
    <source>
        <dbReference type="ARBA" id="ARBA00022605"/>
    </source>
</evidence>
<feature type="binding site" evidence="7">
    <location>
        <position position="111"/>
    </location>
    <ligand>
        <name>ATP</name>
        <dbReference type="ChEBI" id="CHEBI:30616"/>
    </ligand>
</feature>
<dbReference type="InterPro" id="IPR027417">
    <property type="entry name" value="P-loop_NTPase"/>
</dbReference>
<evidence type="ECO:0000313" key="8">
    <source>
        <dbReference type="EMBL" id="RCK71502.1"/>
    </source>
</evidence>
<accession>A0A367Z2P0</accession>
<evidence type="ECO:0000256" key="7">
    <source>
        <dbReference type="HAMAP-Rule" id="MF_00109"/>
    </source>
</evidence>
<evidence type="ECO:0000256" key="3">
    <source>
        <dbReference type="ARBA" id="ARBA00022741"/>
    </source>
</evidence>
<keyword evidence="4 7" id="KW-0418">Kinase</keyword>
<sequence>MLIGAPGSGKSAVGALLAERWGVPHHDVDALIEAEVGTTIAEVFATHGEEWFRRVEVETTAATLGRTGVVSLGGGAPLAPATQQALAGEVVVWLQVSVPVAAGRVGLNVARPLLLGNVRGRLMKLLEQRTPVYRSLATHTVDTDGLDPAQVADQVAAAVVVR</sequence>
<keyword evidence="6 7" id="KW-0057">Aromatic amino acid biosynthesis</keyword>
<dbReference type="Proteomes" id="UP000252770">
    <property type="component" value="Unassembled WGS sequence"/>
</dbReference>
<dbReference type="GO" id="GO:0009073">
    <property type="term" value="P:aromatic amino acid family biosynthetic process"/>
    <property type="evidence" value="ECO:0007669"/>
    <property type="project" value="UniProtKB-KW"/>
</dbReference>
<evidence type="ECO:0000313" key="9">
    <source>
        <dbReference type="Proteomes" id="UP000252770"/>
    </source>
</evidence>
<comment type="caution">
    <text evidence="8">The sequence shown here is derived from an EMBL/GenBank/DDBJ whole genome shotgun (WGS) entry which is preliminary data.</text>
</comment>
<evidence type="ECO:0000256" key="5">
    <source>
        <dbReference type="ARBA" id="ARBA00022840"/>
    </source>
</evidence>
<keyword evidence="7" id="KW-0479">Metal-binding</keyword>
<dbReference type="CDD" id="cd00464">
    <property type="entry name" value="SK"/>
    <property type="match status" value="1"/>
</dbReference>
<feature type="binding site" evidence="7">
    <location>
        <position position="29"/>
    </location>
    <ligand>
        <name>substrate</name>
    </ligand>
</feature>
<dbReference type="PRINTS" id="PR01100">
    <property type="entry name" value="SHIKIMTKNASE"/>
</dbReference>
<keyword evidence="5 7" id="KW-0067">ATP-binding</keyword>
<keyword evidence="7" id="KW-0963">Cytoplasm</keyword>
<keyword evidence="9" id="KW-1185">Reference proteome</keyword>
<dbReference type="GO" id="GO:0005829">
    <property type="term" value="C:cytosol"/>
    <property type="evidence" value="ECO:0007669"/>
    <property type="project" value="TreeGrafter"/>
</dbReference>
<dbReference type="PANTHER" id="PTHR21087">
    <property type="entry name" value="SHIKIMATE KINASE"/>
    <property type="match status" value="1"/>
</dbReference>
<feature type="binding site" evidence="7">
    <location>
        <position position="74"/>
    </location>
    <ligand>
        <name>substrate</name>
    </ligand>
</feature>
<protein>
    <recommendedName>
        <fullName evidence="7">Shikimate kinase</fullName>
        <shortName evidence="7">SK</shortName>
        <ecNumber evidence="7">2.7.1.71</ecNumber>
    </recommendedName>
</protein>